<proteinExistence type="predicted"/>
<evidence type="ECO:0000256" key="2">
    <source>
        <dbReference type="SAM" id="SignalP"/>
    </source>
</evidence>
<feature type="chain" id="PRO_5025648750" evidence="2">
    <location>
        <begin position="29"/>
        <end position="82"/>
    </location>
</feature>
<organism evidence="3">
    <name type="scientific">Ixodes ricinus</name>
    <name type="common">Common tick</name>
    <name type="synonym">Acarus ricinus</name>
    <dbReference type="NCBI Taxonomy" id="34613"/>
    <lineage>
        <taxon>Eukaryota</taxon>
        <taxon>Metazoa</taxon>
        <taxon>Ecdysozoa</taxon>
        <taxon>Arthropoda</taxon>
        <taxon>Chelicerata</taxon>
        <taxon>Arachnida</taxon>
        <taxon>Acari</taxon>
        <taxon>Parasitiformes</taxon>
        <taxon>Ixodida</taxon>
        <taxon>Ixodoidea</taxon>
        <taxon>Ixodidae</taxon>
        <taxon>Ixodinae</taxon>
        <taxon>Ixodes</taxon>
    </lineage>
</organism>
<reference evidence="3" key="1">
    <citation type="submission" date="2019-12" db="EMBL/GenBank/DDBJ databases">
        <title>An insight into the sialome of adult female Ixodes ricinus ticks feeding for 6 days.</title>
        <authorList>
            <person name="Perner J."/>
            <person name="Ribeiro J.M.C."/>
        </authorList>
    </citation>
    <scope>NUCLEOTIDE SEQUENCE</scope>
    <source>
        <strain evidence="3">Semi-engorged</strain>
        <tissue evidence="3">Salivary glands</tissue>
    </source>
</reference>
<accession>A0A6B0U9E2</accession>
<evidence type="ECO:0000256" key="1">
    <source>
        <dbReference type="SAM" id="MobiDB-lite"/>
    </source>
</evidence>
<dbReference type="AlphaFoldDB" id="A0A6B0U9E2"/>
<protein>
    <submittedName>
        <fullName evidence="3">Putative secreted protein</fullName>
    </submittedName>
</protein>
<name>A0A6B0U9E2_IXORI</name>
<feature type="region of interest" description="Disordered" evidence="1">
    <location>
        <begin position="63"/>
        <end position="82"/>
    </location>
</feature>
<keyword evidence="2" id="KW-0732">Signal</keyword>
<feature type="signal peptide" evidence="2">
    <location>
        <begin position="1"/>
        <end position="28"/>
    </location>
</feature>
<evidence type="ECO:0000313" key="3">
    <source>
        <dbReference type="EMBL" id="MXU84736.1"/>
    </source>
</evidence>
<dbReference type="EMBL" id="GIFC01002653">
    <property type="protein sequence ID" value="MXU84736.1"/>
    <property type="molecule type" value="Transcribed_RNA"/>
</dbReference>
<sequence length="82" mass="8199">MPEPGISSMTPVSLHWYLSCVLIAPSLAGSLDGGACRGASTFRAGNSSPPVGLCPLGRAGGPVTGAASATTRPPHVHRGTFK</sequence>